<dbReference type="AlphaFoldDB" id="A9V237"/>
<dbReference type="InterPro" id="IPR039028">
    <property type="entry name" value="BCKD/PDK"/>
</dbReference>
<dbReference type="GO" id="GO:0005524">
    <property type="term" value="F:ATP binding"/>
    <property type="evidence" value="ECO:0007669"/>
    <property type="project" value="UniProtKB-UniRule"/>
</dbReference>
<dbReference type="GO" id="GO:0005739">
    <property type="term" value="C:mitochondrion"/>
    <property type="evidence" value="ECO:0000318"/>
    <property type="project" value="GO_Central"/>
</dbReference>
<dbReference type="EMBL" id="CH991555">
    <property type="protein sequence ID" value="EDQ88313.1"/>
    <property type="molecule type" value="Genomic_DNA"/>
</dbReference>
<sequence length="300" mass="32019">MAPTGWLLLVAPTSASSASRRNAELIIPVSVCCHSVAAARTLSAELPRCLLHASQQLVTWSPPSRLRLARTLEAYMPYLTWYRLVANTLANHGDPSAPVVPDALSLWPNQMQAVSVPALLGIIQQAADDAASLMLEKYGVGAPIHVEKKDGDASDCHHLLAVPEHLAYAYTEVCKNALGAMHRRYGSDCDLEAPVVATLAVRADPEPAIVVTIVDQGDGLSRTSVPDAMRWFATGSAPVEREPSYTFSGDFGGELSGKGTGMPLSRCYQTVAGGQLHLEPTTRQRGCKVTCVHPLLSGSK</sequence>
<dbReference type="InterPro" id="IPR036890">
    <property type="entry name" value="HATPase_C_sf"/>
</dbReference>
<dbReference type="GO" id="GO:0010906">
    <property type="term" value="P:regulation of glucose metabolic process"/>
    <property type="evidence" value="ECO:0000318"/>
    <property type="project" value="GO_Central"/>
</dbReference>
<dbReference type="eggNOG" id="KOG0787">
    <property type="taxonomic scope" value="Eukaryota"/>
</dbReference>
<dbReference type="GO" id="GO:0005759">
    <property type="term" value="C:mitochondrial matrix"/>
    <property type="evidence" value="ECO:0007669"/>
    <property type="project" value="UniProtKB-SubCell"/>
</dbReference>
<evidence type="ECO:0000256" key="1">
    <source>
        <dbReference type="RuleBase" id="RU366032"/>
    </source>
</evidence>
<dbReference type="STRING" id="81824.A9V237"/>
<dbReference type="InParanoid" id="A9V237"/>
<comment type="similarity">
    <text evidence="1">Belongs to the PDK/BCKDK protein kinase family.</text>
</comment>
<dbReference type="RefSeq" id="XP_001746906.1">
    <property type="nucleotide sequence ID" value="XM_001746854.1"/>
</dbReference>
<dbReference type="PANTHER" id="PTHR11947">
    <property type="entry name" value="PYRUVATE DEHYDROGENASE KINASE"/>
    <property type="match status" value="1"/>
</dbReference>
<comment type="subcellular location">
    <subcellularLocation>
        <location evidence="1">Mitochondrion matrix</location>
    </subcellularLocation>
</comment>
<dbReference type="Gene3D" id="3.30.565.10">
    <property type="entry name" value="Histidine kinase-like ATPase, C-terminal domain"/>
    <property type="match status" value="1"/>
</dbReference>
<accession>A9V237</accession>
<dbReference type="GeneID" id="5892091"/>
<dbReference type="Proteomes" id="UP000001357">
    <property type="component" value="Unassembled WGS sequence"/>
</dbReference>
<organism evidence="2 3">
    <name type="scientific">Monosiga brevicollis</name>
    <name type="common">Choanoflagellate</name>
    <dbReference type="NCBI Taxonomy" id="81824"/>
    <lineage>
        <taxon>Eukaryota</taxon>
        <taxon>Choanoflagellata</taxon>
        <taxon>Craspedida</taxon>
        <taxon>Salpingoecidae</taxon>
        <taxon>Monosiga</taxon>
    </lineage>
</organism>
<keyword evidence="1" id="KW-0067">ATP-binding</keyword>
<keyword evidence="1" id="KW-0547">Nucleotide-binding</keyword>
<reference evidence="2 3" key="1">
    <citation type="journal article" date="2008" name="Nature">
        <title>The genome of the choanoflagellate Monosiga brevicollis and the origin of metazoans.</title>
        <authorList>
            <consortium name="JGI Sequencing"/>
            <person name="King N."/>
            <person name="Westbrook M.J."/>
            <person name="Young S.L."/>
            <person name="Kuo A."/>
            <person name="Abedin M."/>
            <person name="Chapman J."/>
            <person name="Fairclough S."/>
            <person name="Hellsten U."/>
            <person name="Isogai Y."/>
            <person name="Letunic I."/>
            <person name="Marr M."/>
            <person name="Pincus D."/>
            <person name="Putnam N."/>
            <person name="Rokas A."/>
            <person name="Wright K.J."/>
            <person name="Zuzow R."/>
            <person name="Dirks W."/>
            <person name="Good M."/>
            <person name="Goodstein D."/>
            <person name="Lemons D."/>
            <person name="Li W."/>
            <person name="Lyons J.B."/>
            <person name="Morris A."/>
            <person name="Nichols S."/>
            <person name="Richter D.J."/>
            <person name="Salamov A."/>
            <person name="Bork P."/>
            <person name="Lim W.A."/>
            <person name="Manning G."/>
            <person name="Miller W.T."/>
            <person name="McGinnis W."/>
            <person name="Shapiro H."/>
            <person name="Tjian R."/>
            <person name="Grigoriev I.V."/>
            <person name="Rokhsar D."/>
        </authorList>
    </citation>
    <scope>NUCLEOTIDE SEQUENCE [LARGE SCALE GENOMIC DNA]</scope>
    <source>
        <strain evidence="3">MX1 / ATCC 50154</strain>
    </source>
</reference>
<evidence type="ECO:0000313" key="3">
    <source>
        <dbReference type="Proteomes" id="UP000001357"/>
    </source>
</evidence>
<dbReference type="PANTHER" id="PTHR11947:SF20">
    <property type="entry name" value="[3-METHYL-2-OXOBUTANOATE DEHYDROGENASE [LIPOAMIDE]] KINASE, MITOCHONDRIAL"/>
    <property type="match status" value="1"/>
</dbReference>
<evidence type="ECO:0000313" key="2">
    <source>
        <dbReference type="EMBL" id="EDQ88313.1"/>
    </source>
</evidence>
<keyword evidence="1" id="KW-0808">Transferase</keyword>
<dbReference type="SUPFAM" id="SSF55874">
    <property type="entry name" value="ATPase domain of HSP90 chaperone/DNA topoisomerase II/histidine kinase"/>
    <property type="match status" value="1"/>
</dbReference>
<keyword evidence="1" id="KW-0496">Mitochondrion</keyword>
<gene>
    <name evidence="2" type="ORF">MONBRDRAFT_37498</name>
</gene>
<dbReference type="GO" id="GO:0010510">
    <property type="term" value="P:regulation of pyruvate decarboxylation to acetyl-CoA"/>
    <property type="evidence" value="ECO:0000318"/>
    <property type="project" value="GO_Central"/>
</dbReference>
<name>A9V237_MONBE</name>
<protein>
    <recommendedName>
        <fullName evidence="1">Protein-serine/threonine kinase</fullName>
        <ecNumber evidence="1">2.7.11.-</ecNumber>
    </recommendedName>
</protein>
<dbReference type="KEGG" id="mbr:MONBRDRAFT_37498"/>
<keyword evidence="1" id="KW-0418">Kinase</keyword>
<dbReference type="EC" id="2.7.11.-" evidence="1"/>
<keyword evidence="3" id="KW-1185">Reference proteome</keyword>
<dbReference type="GO" id="GO:0004740">
    <property type="term" value="F:pyruvate dehydrogenase (acetyl-transferring) kinase activity"/>
    <property type="evidence" value="ECO:0000318"/>
    <property type="project" value="GO_Central"/>
</dbReference>
<proteinExistence type="inferred from homology"/>